<dbReference type="OrthoDB" id="539213at2759"/>
<dbReference type="PANTHER" id="PTHR24198:SF165">
    <property type="entry name" value="ANKYRIN REPEAT-CONTAINING PROTEIN-RELATED"/>
    <property type="match status" value="1"/>
</dbReference>
<name>A0A6H5J1F8_9HYME</name>
<protein>
    <submittedName>
        <fullName evidence="4">Uncharacterized protein</fullName>
    </submittedName>
</protein>
<dbReference type="EMBL" id="CADCXV010001361">
    <property type="protein sequence ID" value="CAB0043948.1"/>
    <property type="molecule type" value="Genomic_DNA"/>
</dbReference>
<dbReference type="InterPro" id="IPR036770">
    <property type="entry name" value="Ankyrin_rpt-contain_sf"/>
</dbReference>
<evidence type="ECO:0000256" key="2">
    <source>
        <dbReference type="ARBA" id="ARBA00023043"/>
    </source>
</evidence>
<organism evidence="4 5">
    <name type="scientific">Trichogramma brassicae</name>
    <dbReference type="NCBI Taxonomy" id="86971"/>
    <lineage>
        <taxon>Eukaryota</taxon>
        <taxon>Metazoa</taxon>
        <taxon>Ecdysozoa</taxon>
        <taxon>Arthropoda</taxon>
        <taxon>Hexapoda</taxon>
        <taxon>Insecta</taxon>
        <taxon>Pterygota</taxon>
        <taxon>Neoptera</taxon>
        <taxon>Endopterygota</taxon>
        <taxon>Hymenoptera</taxon>
        <taxon>Apocrita</taxon>
        <taxon>Proctotrupomorpha</taxon>
        <taxon>Chalcidoidea</taxon>
        <taxon>Trichogrammatidae</taxon>
        <taxon>Trichogramma</taxon>
    </lineage>
</organism>
<sequence>MSQDDLTCVERFVRLRDEIVWGMGRPQPDFFRQFDDLYASWQGPKPDLKELFSPAQLEFLVYDALHLTDEADPSRCLGDRFIEFVAGSGYQIEPNLDGDGGRLSRTAVHLLVKRQQRVETRMDYARELFQDLFRIYDPRMVDSDGSTMLHAVCRLKKDSHLVAREFFEINEERGRAVEVDARDKRGNTALHVALGAGNTSAAEVLLRQGFDPNLNNDRRWTPLHVVLVSKREDEDVAGLLRAFAEAGEAAGREVDLYARDEYGRSPLQYAVVYLMPSTVEMLVARGLDMERFSFPESLAQGDGCKLRHVSGVMRCVEALERSEEYELRRDDALAILKFFAADGFFKEMRSLDEHWYQDPLFLGEAERFWTGEDNYTLLDLILMLPEEAEGRFRPARYWIISRSGILNELPEEFVEPCTLHLCKTLGTGFFRRLARICQGESMSDLPRSQQRLVEYLLEI</sequence>
<dbReference type="Proteomes" id="UP000479190">
    <property type="component" value="Unassembled WGS sequence"/>
</dbReference>
<keyword evidence="2 3" id="KW-0040">ANK repeat</keyword>
<dbReference type="Gene3D" id="1.25.40.20">
    <property type="entry name" value="Ankyrin repeat-containing domain"/>
    <property type="match status" value="1"/>
</dbReference>
<evidence type="ECO:0000256" key="3">
    <source>
        <dbReference type="PROSITE-ProRule" id="PRU00023"/>
    </source>
</evidence>
<dbReference type="Pfam" id="PF13857">
    <property type="entry name" value="Ank_5"/>
    <property type="match status" value="1"/>
</dbReference>
<keyword evidence="5" id="KW-1185">Reference proteome</keyword>
<dbReference type="SUPFAM" id="SSF48403">
    <property type="entry name" value="Ankyrin repeat"/>
    <property type="match status" value="1"/>
</dbReference>
<dbReference type="PANTHER" id="PTHR24198">
    <property type="entry name" value="ANKYRIN REPEAT AND PROTEIN KINASE DOMAIN-CONTAINING PROTEIN"/>
    <property type="match status" value="1"/>
</dbReference>
<feature type="repeat" description="ANK" evidence="3">
    <location>
        <begin position="185"/>
        <end position="217"/>
    </location>
</feature>
<evidence type="ECO:0000313" key="4">
    <source>
        <dbReference type="EMBL" id="CAB0043948.1"/>
    </source>
</evidence>
<accession>A0A6H5J1F8</accession>
<evidence type="ECO:0000256" key="1">
    <source>
        <dbReference type="ARBA" id="ARBA00022737"/>
    </source>
</evidence>
<proteinExistence type="predicted"/>
<dbReference type="InterPro" id="IPR002110">
    <property type="entry name" value="Ankyrin_rpt"/>
</dbReference>
<evidence type="ECO:0000313" key="5">
    <source>
        <dbReference type="Proteomes" id="UP000479190"/>
    </source>
</evidence>
<dbReference type="AlphaFoldDB" id="A0A6H5J1F8"/>
<keyword evidence="1" id="KW-0677">Repeat</keyword>
<reference evidence="4 5" key="1">
    <citation type="submission" date="2020-02" db="EMBL/GenBank/DDBJ databases">
        <authorList>
            <person name="Ferguson B K."/>
        </authorList>
    </citation>
    <scope>NUCLEOTIDE SEQUENCE [LARGE SCALE GENOMIC DNA]</scope>
</reference>
<gene>
    <name evidence="4" type="ORF">TBRA_LOCUS15536</name>
</gene>
<dbReference type="PROSITE" id="PS50088">
    <property type="entry name" value="ANK_REPEAT"/>
    <property type="match status" value="1"/>
</dbReference>
<dbReference type="PROSITE" id="PS50297">
    <property type="entry name" value="ANK_REP_REGION"/>
    <property type="match status" value="1"/>
</dbReference>
<dbReference type="SMART" id="SM00248">
    <property type="entry name" value="ANK"/>
    <property type="match status" value="2"/>
</dbReference>